<dbReference type="Proteomes" id="UP001152755">
    <property type="component" value="Unassembled WGS sequence"/>
</dbReference>
<dbReference type="InterPro" id="IPR023296">
    <property type="entry name" value="Glyco_hydro_beta-prop_sf"/>
</dbReference>
<dbReference type="AlphaFoldDB" id="A0A9X4M2P6"/>
<dbReference type="Pfam" id="PF00251">
    <property type="entry name" value="Glyco_hydro_32N"/>
    <property type="match status" value="1"/>
</dbReference>
<keyword evidence="3" id="KW-0326">Glycosidase</keyword>
<dbReference type="Gene3D" id="2.115.10.20">
    <property type="entry name" value="Glycosyl hydrolase domain, family 43"/>
    <property type="match status" value="1"/>
</dbReference>
<feature type="domain" description="Glycosyl hydrolase family 32 N-terminal" evidence="4">
    <location>
        <begin position="24"/>
        <end position="207"/>
    </location>
</feature>
<evidence type="ECO:0000313" key="6">
    <source>
        <dbReference type="Proteomes" id="UP001152755"/>
    </source>
</evidence>
<dbReference type="PANTHER" id="PTHR43301:SF3">
    <property type="entry name" value="ARABINAN ENDO-1,5-ALPHA-L-ARABINOSIDASE A-RELATED"/>
    <property type="match status" value="1"/>
</dbReference>
<dbReference type="PANTHER" id="PTHR43301">
    <property type="entry name" value="ARABINAN ENDO-1,5-ALPHA-L-ARABINOSIDASE"/>
    <property type="match status" value="1"/>
</dbReference>
<comment type="caution">
    <text evidence="5">The sequence shown here is derived from an EMBL/GenBank/DDBJ whole genome shotgun (WGS) entry which is preliminary data.</text>
</comment>
<evidence type="ECO:0000313" key="5">
    <source>
        <dbReference type="EMBL" id="MDG3015752.1"/>
    </source>
</evidence>
<evidence type="ECO:0000256" key="1">
    <source>
        <dbReference type="ARBA" id="ARBA00009902"/>
    </source>
</evidence>
<sequence length="295" mass="32879">MRRAESVPLAGPFTRIYDPGEGLPDAWYINDHSLIRDYSGSWHLFGITHREPAAPEDERVFAHATAPELHGPWTRRPPCLTADPDYGETHLWAPHVIAHEGVYLMVYAGGGYEPDSAAINLAYSTDLVEWTRRGDGPLFRDGYEARDPMLLWVDDRWVLYYCATEDPAGGHHVVAYRTSVDLEHWSGRRIAFRSDRAGTVGGDTESPFVVRHGRHFYLFVGPCGAYADTEDGYTCTAVYRSDSAYRFTPADIVSRIPAHAAEVVHAEGRSWITHAGWGQGGVHLARLNWSAGLSV</sequence>
<dbReference type="InterPro" id="IPR050727">
    <property type="entry name" value="GH43_arabinanases"/>
</dbReference>
<name>A0A9X4M2P6_9ACTN</name>
<keyword evidence="6" id="KW-1185">Reference proteome</keyword>
<dbReference type="RefSeq" id="WP_332520231.1">
    <property type="nucleotide sequence ID" value="NZ_JANRHA010000009.1"/>
</dbReference>
<proteinExistence type="inferred from homology"/>
<dbReference type="InterPro" id="IPR013148">
    <property type="entry name" value="Glyco_hydro_32_N"/>
</dbReference>
<organism evidence="5 6">
    <name type="scientific">Speluncibacter jeojiensis</name>
    <dbReference type="NCBI Taxonomy" id="2710754"/>
    <lineage>
        <taxon>Bacteria</taxon>
        <taxon>Bacillati</taxon>
        <taxon>Actinomycetota</taxon>
        <taxon>Actinomycetes</taxon>
        <taxon>Mycobacteriales</taxon>
        <taxon>Speluncibacteraceae</taxon>
        <taxon>Speluncibacter</taxon>
    </lineage>
</organism>
<dbReference type="SUPFAM" id="SSF75005">
    <property type="entry name" value="Arabinanase/levansucrase/invertase"/>
    <property type="match status" value="1"/>
</dbReference>
<comment type="similarity">
    <text evidence="1">Belongs to the glycosyl hydrolase 32 family.</text>
</comment>
<evidence type="ECO:0000256" key="3">
    <source>
        <dbReference type="ARBA" id="ARBA00023295"/>
    </source>
</evidence>
<protein>
    <submittedName>
        <fullName evidence="5">Glycosyl hydrolase family 32</fullName>
    </submittedName>
</protein>
<gene>
    <name evidence="5" type="ORF">NVS88_14415</name>
</gene>
<evidence type="ECO:0000259" key="4">
    <source>
        <dbReference type="Pfam" id="PF00251"/>
    </source>
</evidence>
<dbReference type="EMBL" id="JANRHA010000009">
    <property type="protein sequence ID" value="MDG3015752.1"/>
    <property type="molecule type" value="Genomic_DNA"/>
</dbReference>
<reference evidence="5" key="1">
    <citation type="submission" date="2022-08" db="EMBL/GenBank/DDBJ databases">
        <title>Genome analysis of Corynebacteriales strain.</title>
        <authorList>
            <person name="Lee S.D."/>
        </authorList>
    </citation>
    <scope>NUCLEOTIDE SEQUENCE</scope>
    <source>
        <strain evidence="5">D3-21</strain>
    </source>
</reference>
<accession>A0A9X4M2P6</accession>
<evidence type="ECO:0000256" key="2">
    <source>
        <dbReference type="ARBA" id="ARBA00022801"/>
    </source>
</evidence>
<dbReference type="GO" id="GO:0016798">
    <property type="term" value="F:hydrolase activity, acting on glycosyl bonds"/>
    <property type="evidence" value="ECO:0007669"/>
    <property type="project" value="UniProtKB-KW"/>
</dbReference>
<keyword evidence="2 5" id="KW-0378">Hydrolase</keyword>